<organism evidence="1 2">
    <name type="scientific">Ataeniobius toweri</name>
    <dbReference type="NCBI Taxonomy" id="208326"/>
    <lineage>
        <taxon>Eukaryota</taxon>
        <taxon>Metazoa</taxon>
        <taxon>Chordata</taxon>
        <taxon>Craniata</taxon>
        <taxon>Vertebrata</taxon>
        <taxon>Euteleostomi</taxon>
        <taxon>Actinopterygii</taxon>
        <taxon>Neopterygii</taxon>
        <taxon>Teleostei</taxon>
        <taxon>Neoteleostei</taxon>
        <taxon>Acanthomorphata</taxon>
        <taxon>Ovalentaria</taxon>
        <taxon>Atherinomorphae</taxon>
        <taxon>Cyprinodontiformes</taxon>
        <taxon>Goodeidae</taxon>
        <taxon>Ataeniobius</taxon>
    </lineage>
</organism>
<evidence type="ECO:0000313" key="1">
    <source>
        <dbReference type="EMBL" id="MED6259375.1"/>
    </source>
</evidence>
<protein>
    <submittedName>
        <fullName evidence="1">Uncharacterized protein</fullName>
    </submittedName>
</protein>
<gene>
    <name evidence="1" type="ORF">ATANTOWER_021700</name>
</gene>
<dbReference type="Proteomes" id="UP001345963">
    <property type="component" value="Unassembled WGS sequence"/>
</dbReference>
<proteinExistence type="predicted"/>
<sequence length="73" mass="8603">MSADITKWFKVSQCLSCQASAPSLKKPSELMPIKVVRPGQMREDISYTHATLYYVYHEVYVYNEVYGFYKKRK</sequence>
<accession>A0ABU7CC60</accession>
<comment type="caution">
    <text evidence="1">The sequence shown here is derived from an EMBL/GenBank/DDBJ whole genome shotgun (WGS) entry which is preliminary data.</text>
</comment>
<name>A0ABU7CC60_9TELE</name>
<keyword evidence="2" id="KW-1185">Reference proteome</keyword>
<dbReference type="EMBL" id="JAHUTI010083349">
    <property type="protein sequence ID" value="MED6259375.1"/>
    <property type="molecule type" value="Genomic_DNA"/>
</dbReference>
<reference evidence="1 2" key="1">
    <citation type="submission" date="2021-07" db="EMBL/GenBank/DDBJ databases">
        <authorList>
            <person name="Palmer J.M."/>
        </authorList>
    </citation>
    <scope>NUCLEOTIDE SEQUENCE [LARGE SCALE GENOMIC DNA]</scope>
    <source>
        <strain evidence="1 2">AT_MEX2019</strain>
        <tissue evidence="1">Muscle</tissue>
    </source>
</reference>
<evidence type="ECO:0000313" key="2">
    <source>
        <dbReference type="Proteomes" id="UP001345963"/>
    </source>
</evidence>